<name>A0A4C1WPQ2_EUMVA</name>
<gene>
    <name evidence="1" type="ORF">EVAR_38455_1</name>
</gene>
<dbReference type="AlphaFoldDB" id="A0A4C1WPQ2"/>
<protein>
    <recommendedName>
        <fullName evidence="3">Mariner Mos1 transposase</fullName>
    </recommendedName>
</protein>
<organism evidence="1 2">
    <name type="scientific">Eumeta variegata</name>
    <name type="common">Bagworm moth</name>
    <name type="synonym">Eumeta japonica</name>
    <dbReference type="NCBI Taxonomy" id="151549"/>
    <lineage>
        <taxon>Eukaryota</taxon>
        <taxon>Metazoa</taxon>
        <taxon>Ecdysozoa</taxon>
        <taxon>Arthropoda</taxon>
        <taxon>Hexapoda</taxon>
        <taxon>Insecta</taxon>
        <taxon>Pterygota</taxon>
        <taxon>Neoptera</taxon>
        <taxon>Endopterygota</taxon>
        <taxon>Lepidoptera</taxon>
        <taxon>Glossata</taxon>
        <taxon>Ditrysia</taxon>
        <taxon>Tineoidea</taxon>
        <taxon>Psychidae</taxon>
        <taxon>Oiketicinae</taxon>
        <taxon>Eumeta</taxon>
    </lineage>
</organism>
<evidence type="ECO:0000313" key="1">
    <source>
        <dbReference type="EMBL" id="GBP52309.1"/>
    </source>
</evidence>
<accession>A0A4C1WPQ2</accession>
<keyword evidence="2" id="KW-1185">Reference proteome</keyword>
<evidence type="ECO:0008006" key="3">
    <source>
        <dbReference type="Google" id="ProtNLM"/>
    </source>
</evidence>
<reference evidence="1 2" key="1">
    <citation type="journal article" date="2019" name="Commun. Biol.">
        <title>The bagworm genome reveals a unique fibroin gene that provides high tensile strength.</title>
        <authorList>
            <person name="Kono N."/>
            <person name="Nakamura H."/>
            <person name="Ohtoshi R."/>
            <person name="Tomita M."/>
            <person name="Numata K."/>
            <person name="Arakawa K."/>
        </authorList>
    </citation>
    <scope>NUCLEOTIDE SEQUENCE [LARGE SCALE GENOMIC DNA]</scope>
</reference>
<comment type="caution">
    <text evidence="1">The sequence shown here is derived from an EMBL/GenBank/DDBJ whole genome shotgun (WGS) entry which is preliminary data.</text>
</comment>
<proteinExistence type="predicted"/>
<dbReference type="Proteomes" id="UP000299102">
    <property type="component" value="Unassembled WGS sequence"/>
</dbReference>
<evidence type="ECO:0000313" key="2">
    <source>
        <dbReference type="Proteomes" id="UP000299102"/>
    </source>
</evidence>
<sequence>MPFQSRHTHGINLLRVNPGFAIGYGACLRFDHDFFTLSYEFKRNRVNFEDEFRDDLLSTAVNNKKMNAVLDMKKLCWRWISHNLTEVQKTYRVTWFNAMLTRFKEEKAVEEYEKHVPEVTREE</sequence>
<dbReference type="OrthoDB" id="10017160at2759"/>
<dbReference type="EMBL" id="BGZK01000600">
    <property type="protein sequence ID" value="GBP52309.1"/>
    <property type="molecule type" value="Genomic_DNA"/>
</dbReference>